<gene>
    <name evidence="3" type="ORF">ABR63_05595</name>
</gene>
<dbReference type="EMBL" id="LIAV01000269">
    <property type="protein sequence ID" value="KRO38905.1"/>
    <property type="molecule type" value="Genomic_DNA"/>
</dbReference>
<dbReference type="Gene3D" id="1.10.8.240">
    <property type="entry name" value="CofD-like domain"/>
    <property type="match status" value="1"/>
</dbReference>
<dbReference type="Gene3D" id="3.40.50.10680">
    <property type="entry name" value="CofD-like domains"/>
    <property type="match status" value="1"/>
</dbReference>
<keyword evidence="2" id="KW-0460">Magnesium</keyword>
<evidence type="ECO:0000256" key="2">
    <source>
        <dbReference type="ARBA" id="ARBA00022842"/>
    </source>
</evidence>
<keyword evidence="1" id="KW-0808">Transferase</keyword>
<dbReference type="PANTHER" id="PTHR43007:SF1">
    <property type="entry name" value="2-PHOSPHO-L-LACTATE TRANSFERASE"/>
    <property type="match status" value="1"/>
</dbReference>
<dbReference type="NCBIfam" id="TIGR01819">
    <property type="entry name" value="F420_cofD"/>
    <property type="match status" value="1"/>
</dbReference>
<dbReference type="Pfam" id="PF01933">
    <property type="entry name" value="CofD"/>
    <property type="match status" value="1"/>
</dbReference>
<dbReference type="HAMAP" id="MF_01257">
    <property type="entry name" value="CofD"/>
    <property type="match status" value="1"/>
</dbReference>
<dbReference type="GO" id="GO:0000287">
    <property type="term" value="F:magnesium ion binding"/>
    <property type="evidence" value="ECO:0007669"/>
    <property type="project" value="InterPro"/>
</dbReference>
<name>A0A0R2PLD5_9GAMM</name>
<evidence type="ECO:0000313" key="3">
    <source>
        <dbReference type="EMBL" id="KRO38905.1"/>
    </source>
</evidence>
<dbReference type="Proteomes" id="UP000050874">
    <property type="component" value="Unassembled WGS sequence"/>
</dbReference>
<dbReference type="GO" id="GO:0043743">
    <property type="term" value="F:LPPG:FO 2-phospho-L-lactate transferase activity"/>
    <property type="evidence" value="ECO:0007669"/>
    <property type="project" value="InterPro"/>
</dbReference>
<dbReference type="InterPro" id="IPR010115">
    <property type="entry name" value="FbiA/CofD"/>
</dbReference>
<protein>
    <recommendedName>
        <fullName evidence="5">2-phospho-L-lactate transferase</fullName>
    </recommendedName>
</protein>
<dbReference type="SUPFAM" id="SSF142338">
    <property type="entry name" value="CofD-like"/>
    <property type="match status" value="1"/>
</dbReference>
<accession>A0A0R2PLD5</accession>
<dbReference type="CDD" id="cd07186">
    <property type="entry name" value="CofD_like"/>
    <property type="match status" value="1"/>
</dbReference>
<organism evidence="3 4">
    <name type="scientific">SAR86 cluster bacterium BACL1 MAG-120920-bin57</name>
    <dbReference type="NCBI Taxonomy" id="1655571"/>
    <lineage>
        <taxon>Bacteria</taxon>
        <taxon>Pseudomonadati</taxon>
        <taxon>Pseudomonadota</taxon>
        <taxon>Gammaproteobacteria</taxon>
        <taxon>SAR86 cluster</taxon>
    </lineage>
</organism>
<dbReference type="InterPro" id="IPR002882">
    <property type="entry name" value="CofD"/>
</dbReference>
<evidence type="ECO:0008006" key="5">
    <source>
        <dbReference type="Google" id="ProtNLM"/>
    </source>
</evidence>
<reference evidence="4" key="1">
    <citation type="submission" date="2015-10" db="EMBL/GenBank/DDBJ databases">
        <title>Metagenome-Assembled Genomes uncover a global brackish microbiome.</title>
        <authorList>
            <person name="Hugerth L.W."/>
            <person name="Larsson J."/>
            <person name="Alneberg J."/>
            <person name="Lindh M.V."/>
            <person name="Legrand C."/>
            <person name="Pinhassi J."/>
            <person name="Andersson A."/>
        </authorList>
    </citation>
    <scope>NUCLEOTIDE SEQUENCE [LARGE SCALE GENOMIC DNA]</scope>
</reference>
<sequence>MKNYLLLCGGVGGAKLALGFSKILAESNLTIAVNTGDDFKHLNLKICPDLDTVLYTLANESDLSKGWGRADESWEMLGALKQLGGETWFQLGDKDLATHIIRTQLLADGATLSQVTQELCSRFGVQSKVLPMSDETVETYIQTKNRLLSFQEYFVKFQCGPPVTDFVFKGLDKAKFNPLIDLEAFDEIIICPSNPFVSINPIIQLEGLNQFLKLHPERVNVVSPIVNSQSLKGPTSKIMHELGLEVSVNSIANFYKDYASTIFVDELDNDQLDCLHTSGFKTFTAPLVMKSLQSKIHLAQSIVGFLEGN</sequence>
<dbReference type="InterPro" id="IPR038136">
    <property type="entry name" value="CofD-like_dom_sf"/>
</dbReference>
<evidence type="ECO:0000313" key="4">
    <source>
        <dbReference type="Proteomes" id="UP000050874"/>
    </source>
</evidence>
<proteinExistence type="inferred from homology"/>
<dbReference type="PANTHER" id="PTHR43007">
    <property type="entry name" value="2-PHOSPHO-L-LACTATE TRANSFERASE"/>
    <property type="match status" value="1"/>
</dbReference>
<dbReference type="AlphaFoldDB" id="A0A0R2PLD5"/>
<comment type="caution">
    <text evidence="3">The sequence shown here is derived from an EMBL/GenBank/DDBJ whole genome shotgun (WGS) entry which is preliminary data.</text>
</comment>
<evidence type="ECO:0000256" key="1">
    <source>
        <dbReference type="ARBA" id="ARBA00022679"/>
    </source>
</evidence>